<dbReference type="AlphaFoldDB" id="A0AA38LF88"/>
<evidence type="ECO:0000256" key="2">
    <source>
        <dbReference type="ARBA" id="ARBA00009730"/>
    </source>
</evidence>
<comment type="function">
    <text evidence="5">Transcription elongation factor implicated in the maintenance of proper chromatin structure in actively transcribed regions.</text>
</comment>
<evidence type="ECO:0000256" key="3">
    <source>
        <dbReference type="ARBA" id="ARBA00022833"/>
    </source>
</evidence>
<keyword evidence="4 5" id="KW-0539">Nucleus</keyword>
<dbReference type="InterPro" id="IPR038567">
    <property type="entry name" value="T_Elf1_sf"/>
</dbReference>
<dbReference type="Gene3D" id="2.20.25.190">
    <property type="match status" value="1"/>
</dbReference>
<evidence type="ECO:0000313" key="6">
    <source>
        <dbReference type="EMBL" id="KAH9318952.1"/>
    </source>
</evidence>
<protein>
    <recommendedName>
        <fullName evidence="5">Transcription elongation factor 1 homolog</fullName>
    </recommendedName>
</protein>
<dbReference type="GO" id="GO:0008023">
    <property type="term" value="C:transcription elongation factor complex"/>
    <property type="evidence" value="ECO:0007669"/>
    <property type="project" value="TreeGrafter"/>
</dbReference>
<dbReference type="InterPro" id="IPR007808">
    <property type="entry name" value="Elf1"/>
</dbReference>
<dbReference type="GO" id="GO:0006368">
    <property type="term" value="P:transcription elongation by RNA polymerase II"/>
    <property type="evidence" value="ECO:0007669"/>
    <property type="project" value="TreeGrafter"/>
</dbReference>
<proteinExistence type="inferred from homology"/>
<keyword evidence="7" id="KW-1185">Reference proteome</keyword>
<dbReference type="EMBL" id="JAHRHJ020000004">
    <property type="protein sequence ID" value="KAH9318952.1"/>
    <property type="molecule type" value="Genomic_DNA"/>
</dbReference>
<dbReference type="GO" id="GO:0008270">
    <property type="term" value="F:zinc ion binding"/>
    <property type="evidence" value="ECO:0007669"/>
    <property type="project" value="UniProtKB-KW"/>
</dbReference>
<keyword evidence="3 5" id="KW-0862">Zinc</keyword>
<sequence>MGKIKKAQKAAPKKKQEKLGTVFGCPFCNHDNSVECKMSNNLIAETGKILLGKLNVRYVRRVSAPLKIVCAATWVTNSDLLIS</sequence>
<gene>
    <name evidence="6" type="ORF">KI387_020721</name>
</gene>
<comment type="similarity">
    <text evidence="2 5">Belongs to the ELOF1 family.</text>
</comment>
<evidence type="ECO:0000256" key="1">
    <source>
        <dbReference type="ARBA" id="ARBA00004123"/>
    </source>
</evidence>
<name>A0AA38LF88_TAXCH</name>
<dbReference type="PANTHER" id="PTHR20934">
    <property type="entry name" value="TRANSCRIPTION ELONGATION FACTOR 1 HOMOLOG"/>
    <property type="match status" value="1"/>
</dbReference>
<accession>A0AA38LF88</accession>
<feature type="non-terminal residue" evidence="6">
    <location>
        <position position="83"/>
    </location>
</feature>
<comment type="caution">
    <text evidence="6">The sequence shown here is derived from an EMBL/GenBank/DDBJ whole genome shotgun (WGS) entry which is preliminary data.</text>
</comment>
<evidence type="ECO:0000256" key="5">
    <source>
        <dbReference type="RuleBase" id="RU364033"/>
    </source>
</evidence>
<dbReference type="Pfam" id="PF05129">
    <property type="entry name" value="Zn_ribbon_Elf1"/>
    <property type="match status" value="1"/>
</dbReference>
<evidence type="ECO:0000313" key="7">
    <source>
        <dbReference type="Proteomes" id="UP000824469"/>
    </source>
</evidence>
<dbReference type="GO" id="GO:0000993">
    <property type="term" value="F:RNA polymerase II complex binding"/>
    <property type="evidence" value="ECO:0007669"/>
    <property type="project" value="TreeGrafter"/>
</dbReference>
<keyword evidence="5" id="KW-0805">Transcription regulation</keyword>
<keyword evidence="5" id="KW-0863">Zinc-finger</keyword>
<dbReference type="PANTHER" id="PTHR20934:SF0">
    <property type="entry name" value="TRANSCRIPTION ELONGATION FACTOR 1 HOMOLOG"/>
    <property type="match status" value="1"/>
</dbReference>
<comment type="subcellular location">
    <subcellularLocation>
        <location evidence="1 5">Nucleus</location>
    </subcellularLocation>
</comment>
<reference evidence="6 7" key="1">
    <citation type="journal article" date="2021" name="Nat. Plants">
        <title>The Taxus genome provides insights into paclitaxel biosynthesis.</title>
        <authorList>
            <person name="Xiong X."/>
            <person name="Gou J."/>
            <person name="Liao Q."/>
            <person name="Li Y."/>
            <person name="Zhou Q."/>
            <person name="Bi G."/>
            <person name="Li C."/>
            <person name="Du R."/>
            <person name="Wang X."/>
            <person name="Sun T."/>
            <person name="Guo L."/>
            <person name="Liang H."/>
            <person name="Lu P."/>
            <person name="Wu Y."/>
            <person name="Zhang Z."/>
            <person name="Ro D.K."/>
            <person name="Shang Y."/>
            <person name="Huang S."/>
            <person name="Yan J."/>
        </authorList>
    </citation>
    <scope>NUCLEOTIDE SEQUENCE [LARGE SCALE GENOMIC DNA]</scope>
    <source>
        <strain evidence="6">Ta-2019</strain>
    </source>
</reference>
<evidence type="ECO:0000256" key="4">
    <source>
        <dbReference type="ARBA" id="ARBA00023242"/>
    </source>
</evidence>
<keyword evidence="5" id="KW-0479">Metal-binding</keyword>
<keyword evidence="5" id="KW-0804">Transcription</keyword>
<organism evidence="6 7">
    <name type="scientific">Taxus chinensis</name>
    <name type="common">Chinese yew</name>
    <name type="synonym">Taxus wallichiana var. chinensis</name>
    <dbReference type="NCBI Taxonomy" id="29808"/>
    <lineage>
        <taxon>Eukaryota</taxon>
        <taxon>Viridiplantae</taxon>
        <taxon>Streptophyta</taxon>
        <taxon>Embryophyta</taxon>
        <taxon>Tracheophyta</taxon>
        <taxon>Spermatophyta</taxon>
        <taxon>Pinopsida</taxon>
        <taxon>Pinidae</taxon>
        <taxon>Conifers II</taxon>
        <taxon>Cupressales</taxon>
        <taxon>Taxaceae</taxon>
        <taxon>Taxus</taxon>
    </lineage>
</organism>
<dbReference type="SUPFAM" id="SSF57783">
    <property type="entry name" value="Zinc beta-ribbon"/>
    <property type="match status" value="1"/>
</dbReference>
<dbReference type="Proteomes" id="UP000824469">
    <property type="component" value="Unassembled WGS sequence"/>
</dbReference>